<keyword evidence="2" id="KW-1185">Reference proteome</keyword>
<evidence type="ECO:0000313" key="2">
    <source>
        <dbReference type="Proteomes" id="UP000315783"/>
    </source>
</evidence>
<name>A0A545UZE2_9HYPO</name>
<protein>
    <submittedName>
        <fullName evidence="1">Uncharacterized protein</fullName>
    </submittedName>
</protein>
<dbReference type="AlphaFoldDB" id="A0A545UZE2"/>
<dbReference type="Proteomes" id="UP000315783">
    <property type="component" value="Unassembled WGS sequence"/>
</dbReference>
<gene>
    <name evidence="1" type="ORF">IF1G_06846</name>
</gene>
<dbReference type="EMBL" id="SPUK01000009">
    <property type="protein sequence ID" value="TQV94835.1"/>
    <property type="molecule type" value="Genomic_DNA"/>
</dbReference>
<organism evidence="1 2">
    <name type="scientific">Cordyceps javanica</name>
    <dbReference type="NCBI Taxonomy" id="43265"/>
    <lineage>
        <taxon>Eukaryota</taxon>
        <taxon>Fungi</taxon>
        <taxon>Dikarya</taxon>
        <taxon>Ascomycota</taxon>
        <taxon>Pezizomycotina</taxon>
        <taxon>Sordariomycetes</taxon>
        <taxon>Hypocreomycetidae</taxon>
        <taxon>Hypocreales</taxon>
        <taxon>Cordycipitaceae</taxon>
        <taxon>Cordyceps</taxon>
    </lineage>
</organism>
<sequence length="65" mass="7205">MFLFQTFFFLNITIERLHREQTPHFSKESGPNGDVALELGIRNGVGDSCPFRSARFAGIMNTGGA</sequence>
<accession>A0A545UZE2</accession>
<evidence type="ECO:0000313" key="1">
    <source>
        <dbReference type="EMBL" id="TQV94835.1"/>
    </source>
</evidence>
<reference evidence="1 2" key="1">
    <citation type="journal article" date="2019" name="Appl. Microbiol. Biotechnol.">
        <title>Genome sequence of Isaria javanica and comparative genome analysis insights into family S53 peptidase evolution in fungal entomopathogens.</title>
        <authorList>
            <person name="Lin R."/>
            <person name="Zhang X."/>
            <person name="Xin B."/>
            <person name="Zou M."/>
            <person name="Gao Y."/>
            <person name="Qin F."/>
            <person name="Hu Q."/>
            <person name="Xie B."/>
            <person name="Cheng X."/>
        </authorList>
    </citation>
    <scope>NUCLEOTIDE SEQUENCE [LARGE SCALE GENOMIC DNA]</scope>
    <source>
        <strain evidence="1 2">IJ1G</strain>
    </source>
</reference>
<comment type="caution">
    <text evidence="1">The sequence shown here is derived from an EMBL/GenBank/DDBJ whole genome shotgun (WGS) entry which is preliminary data.</text>
</comment>
<proteinExistence type="predicted"/>